<dbReference type="AlphaFoldDB" id="A0A6B3LC08"/>
<reference evidence="1 2" key="1">
    <citation type="submission" date="2020-12" db="EMBL/GenBank/DDBJ databases">
        <title>Sulforoseuscoccus oceanibium gen. nov., sp. nov., a representative of the phylum Verrucomicrobia with special cytoplasmic membrane, and proposal of Sulforoseuscoccusaceae fam. nov.</title>
        <authorList>
            <person name="Xi F."/>
        </authorList>
    </citation>
    <scope>NUCLEOTIDE SEQUENCE [LARGE SCALE GENOMIC DNA]</scope>
    <source>
        <strain evidence="1 2">T37</strain>
    </source>
</reference>
<accession>A0A6B3LC08</accession>
<gene>
    <name evidence="1" type="ORF">G3M56_011465</name>
</gene>
<name>A0A6B3LC08_9BACT</name>
<dbReference type="KEGG" id="soa:G3M56_011465"/>
<sequence>MHDWLLLKCPDCGNTFRVEAVDHADRAACSVCGLEMIYDDGSGDVDFGKLSAAGASAQTGIPAKQVAVVDVATKAAVAPQPVSEQPIEPYAKRASGLAEQPVTPPATRTSRSAAGGGAADEWDQRKPGGKSQRGALVALGGMAVLIVGGLIWAATVGNGEEASAEDAETASQMLREMVVSIPAPLGSAEDETRSGREIVEAEGNDQVTEWRAGVSRDPERFMNEVKPVLESFFAAESVDERIKWVADRERVMPLMNEFYARSGEAVGPIGVSEYFSGSSVRLGRFGVQLEVALADYTERDLVVVREGDKWRVDWEAFVRYSSMDVDGLKQQRPTETQLFRGRIAMMPSQYHNFAFSDAERWASLMLHGEDAGNLLYAYVDKRKPGFASELHRALIKAPDGIDVTLMLRYPENARVDNQVEVVDVVCIGFSDLLGLDAGKEE</sequence>
<protein>
    <submittedName>
        <fullName evidence="1">TFIIB-type zinc ribbon-containing protein</fullName>
    </submittedName>
</protein>
<proteinExistence type="predicted"/>
<organism evidence="1 2">
    <name type="scientific">Sulfuriroseicoccus oceanibius</name>
    <dbReference type="NCBI Taxonomy" id="2707525"/>
    <lineage>
        <taxon>Bacteria</taxon>
        <taxon>Pseudomonadati</taxon>
        <taxon>Verrucomicrobiota</taxon>
        <taxon>Verrucomicrobiia</taxon>
        <taxon>Verrucomicrobiales</taxon>
        <taxon>Verrucomicrobiaceae</taxon>
        <taxon>Sulfuriroseicoccus</taxon>
    </lineage>
</organism>
<evidence type="ECO:0000313" key="1">
    <source>
        <dbReference type="EMBL" id="QQL44493.1"/>
    </source>
</evidence>
<dbReference type="RefSeq" id="WP_164363642.1">
    <property type="nucleotide sequence ID" value="NZ_CP066776.1"/>
</dbReference>
<keyword evidence="2" id="KW-1185">Reference proteome</keyword>
<dbReference type="Proteomes" id="UP000475117">
    <property type="component" value="Chromosome"/>
</dbReference>
<dbReference type="EMBL" id="CP066776">
    <property type="protein sequence ID" value="QQL44493.1"/>
    <property type="molecule type" value="Genomic_DNA"/>
</dbReference>
<evidence type="ECO:0000313" key="2">
    <source>
        <dbReference type="Proteomes" id="UP000475117"/>
    </source>
</evidence>